<dbReference type="InterPro" id="IPR045250">
    <property type="entry name" value="p23-like"/>
</dbReference>
<dbReference type="GO" id="GO:0005634">
    <property type="term" value="C:nucleus"/>
    <property type="evidence" value="ECO:0007669"/>
    <property type="project" value="TreeGrafter"/>
</dbReference>
<dbReference type="OrthoDB" id="1564555at2759"/>
<accession>A0A1Y2IYS1</accession>
<dbReference type="Gene3D" id="2.60.40.790">
    <property type="match status" value="1"/>
</dbReference>
<reference evidence="4 5" key="1">
    <citation type="journal article" date="2015" name="Biotechnol. Biofuels">
        <title>Enhanced degradation of softwood versus hardwood by the white-rot fungus Pycnoporus coccineus.</title>
        <authorList>
            <person name="Couturier M."/>
            <person name="Navarro D."/>
            <person name="Chevret D."/>
            <person name="Henrissat B."/>
            <person name="Piumi F."/>
            <person name="Ruiz-Duenas F.J."/>
            <person name="Martinez A.T."/>
            <person name="Grigoriev I.V."/>
            <person name="Riley R."/>
            <person name="Lipzen A."/>
            <person name="Berrin J.G."/>
            <person name="Master E.R."/>
            <person name="Rosso M.N."/>
        </authorList>
    </citation>
    <scope>NUCLEOTIDE SEQUENCE [LARGE SCALE GENOMIC DNA]</scope>
    <source>
        <strain evidence="4 5">BRFM310</strain>
    </source>
</reference>
<feature type="region of interest" description="Disordered" evidence="2">
    <location>
        <begin position="173"/>
        <end position="213"/>
    </location>
</feature>
<dbReference type="InterPro" id="IPR007052">
    <property type="entry name" value="CS_dom"/>
</dbReference>
<dbReference type="FunFam" id="2.60.40.790:FF:000013">
    <property type="entry name" value="Very-long-chain (3R)-3-hydroxyacyl-CoA dehydratase"/>
    <property type="match status" value="1"/>
</dbReference>
<feature type="domain" description="CS" evidence="3">
    <location>
        <begin position="2"/>
        <end position="106"/>
    </location>
</feature>
<dbReference type="AlphaFoldDB" id="A0A1Y2IYS1"/>
<dbReference type="Proteomes" id="UP000193067">
    <property type="component" value="Unassembled WGS sequence"/>
</dbReference>
<dbReference type="GO" id="GO:0006457">
    <property type="term" value="P:protein folding"/>
    <property type="evidence" value="ECO:0007669"/>
    <property type="project" value="TreeGrafter"/>
</dbReference>
<dbReference type="Pfam" id="PF04969">
    <property type="entry name" value="CS"/>
    <property type="match status" value="1"/>
</dbReference>
<dbReference type="GO" id="GO:0051087">
    <property type="term" value="F:protein-folding chaperone binding"/>
    <property type="evidence" value="ECO:0007669"/>
    <property type="project" value="TreeGrafter"/>
</dbReference>
<dbReference type="STRING" id="1353009.A0A1Y2IYS1"/>
<comment type="similarity">
    <text evidence="1">Belongs to the p23/wos2 family.</text>
</comment>
<dbReference type="PANTHER" id="PTHR22932:SF1">
    <property type="entry name" value="CO-CHAPERONE PROTEIN DAF-41"/>
    <property type="match status" value="1"/>
</dbReference>
<dbReference type="EMBL" id="KZ084092">
    <property type="protein sequence ID" value="OSD05823.1"/>
    <property type="molecule type" value="Genomic_DNA"/>
</dbReference>
<dbReference type="PROSITE" id="PS51203">
    <property type="entry name" value="CS"/>
    <property type="match status" value="1"/>
</dbReference>
<proteinExistence type="inferred from homology"/>
<protein>
    <submittedName>
        <fullName evidence="4">HSP20-like chaperone</fullName>
    </submittedName>
</protein>
<dbReference type="PANTHER" id="PTHR22932">
    <property type="entry name" value="TELOMERASE-BINDING PROTEIN P23 HSP90 CO-CHAPERONE"/>
    <property type="match status" value="1"/>
</dbReference>
<evidence type="ECO:0000259" key="3">
    <source>
        <dbReference type="PROSITE" id="PS51203"/>
    </source>
</evidence>
<evidence type="ECO:0000313" key="5">
    <source>
        <dbReference type="Proteomes" id="UP000193067"/>
    </source>
</evidence>
<dbReference type="CDD" id="cd06465">
    <property type="entry name" value="p23_hB-ind1_like"/>
    <property type="match status" value="1"/>
</dbReference>
<evidence type="ECO:0000256" key="2">
    <source>
        <dbReference type="SAM" id="MobiDB-lite"/>
    </source>
</evidence>
<dbReference type="SUPFAM" id="SSF49764">
    <property type="entry name" value="HSP20-like chaperones"/>
    <property type="match status" value="1"/>
</dbReference>
<dbReference type="GO" id="GO:0005829">
    <property type="term" value="C:cytosol"/>
    <property type="evidence" value="ECO:0007669"/>
    <property type="project" value="TreeGrafter"/>
</dbReference>
<gene>
    <name evidence="4" type="ORF">PYCCODRAFT_1443186</name>
</gene>
<organism evidence="4 5">
    <name type="scientific">Trametes coccinea (strain BRFM310)</name>
    <name type="common">Pycnoporus coccineus</name>
    <dbReference type="NCBI Taxonomy" id="1353009"/>
    <lineage>
        <taxon>Eukaryota</taxon>
        <taxon>Fungi</taxon>
        <taxon>Dikarya</taxon>
        <taxon>Basidiomycota</taxon>
        <taxon>Agaricomycotina</taxon>
        <taxon>Agaricomycetes</taxon>
        <taxon>Polyporales</taxon>
        <taxon>Polyporaceae</taxon>
        <taxon>Trametes</taxon>
    </lineage>
</organism>
<evidence type="ECO:0000256" key="1">
    <source>
        <dbReference type="ARBA" id="ARBA00025733"/>
    </source>
</evidence>
<evidence type="ECO:0000313" key="4">
    <source>
        <dbReference type="EMBL" id="OSD05823.1"/>
    </source>
</evidence>
<dbReference type="GO" id="GO:0051879">
    <property type="term" value="F:Hsp90 protein binding"/>
    <property type="evidence" value="ECO:0007669"/>
    <property type="project" value="InterPro"/>
</dbReference>
<sequence length="213" mass="23161">MPVHPEVLWAQRSSETDEKKNVLYVTVNLPDIKSETLQYNLTPTSISFKAKAGDASKGIEERDYEFAFDLYEEVVPEESSQKLTSRSFNLLIRKKEKKAEYWPRLTKEKIRTQFIKTDFSKWVDEDEQEGDQAALDDDFDMGGMGGMPGMGGMGGMPGMPGMGGMGGMDLDAMLKSMGGAGGASDEAGPSGEGAESDSDDEGPPPLEEAEPKA</sequence>
<dbReference type="GO" id="GO:0051131">
    <property type="term" value="P:chaperone-mediated protein complex assembly"/>
    <property type="evidence" value="ECO:0007669"/>
    <property type="project" value="TreeGrafter"/>
</dbReference>
<dbReference type="InterPro" id="IPR008978">
    <property type="entry name" value="HSP20-like_chaperone"/>
</dbReference>
<name>A0A1Y2IYS1_TRAC3</name>
<keyword evidence="5" id="KW-1185">Reference proteome</keyword>